<organism evidence="2 3">
    <name type="scientific">Polyporus arcularius HHB13444</name>
    <dbReference type="NCBI Taxonomy" id="1314778"/>
    <lineage>
        <taxon>Eukaryota</taxon>
        <taxon>Fungi</taxon>
        <taxon>Dikarya</taxon>
        <taxon>Basidiomycota</taxon>
        <taxon>Agaricomycotina</taxon>
        <taxon>Agaricomycetes</taxon>
        <taxon>Polyporales</taxon>
        <taxon>Polyporaceae</taxon>
        <taxon>Polyporus</taxon>
    </lineage>
</organism>
<gene>
    <name evidence="2" type="ORF">K466DRAFT_560125</name>
</gene>
<reference evidence="2 3" key="1">
    <citation type="journal article" date="2019" name="Nat. Ecol. Evol.">
        <title>Megaphylogeny resolves global patterns of mushroom evolution.</title>
        <authorList>
            <person name="Varga T."/>
            <person name="Krizsan K."/>
            <person name="Foldi C."/>
            <person name="Dima B."/>
            <person name="Sanchez-Garcia M."/>
            <person name="Sanchez-Ramirez S."/>
            <person name="Szollosi G.J."/>
            <person name="Szarkandi J.G."/>
            <person name="Papp V."/>
            <person name="Albert L."/>
            <person name="Andreopoulos W."/>
            <person name="Angelini C."/>
            <person name="Antonin V."/>
            <person name="Barry K.W."/>
            <person name="Bougher N.L."/>
            <person name="Buchanan P."/>
            <person name="Buyck B."/>
            <person name="Bense V."/>
            <person name="Catcheside P."/>
            <person name="Chovatia M."/>
            <person name="Cooper J."/>
            <person name="Damon W."/>
            <person name="Desjardin D."/>
            <person name="Finy P."/>
            <person name="Geml J."/>
            <person name="Haridas S."/>
            <person name="Hughes K."/>
            <person name="Justo A."/>
            <person name="Karasinski D."/>
            <person name="Kautmanova I."/>
            <person name="Kiss B."/>
            <person name="Kocsube S."/>
            <person name="Kotiranta H."/>
            <person name="LaButti K.M."/>
            <person name="Lechner B.E."/>
            <person name="Liimatainen K."/>
            <person name="Lipzen A."/>
            <person name="Lukacs Z."/>
            <person name="Mihaltcheva S."/>
            <person name="Morgado L.N."/>
            <person name="Niskanen T."/>
            <person name="Noordeloos M.E."/>
            <person name="Ohm R.A."/>
            <person name="Ortiz-Santana B."/>
            <person name="Ovrebo C."/>
            <person name="Racz N."/>
            <person name="Riley R."/>
            <person name="Savchenko A."/>
            <person name="Shiryaev A."/>
            <person name="Soop K."/>
            <person name="Spirin V."/>
            <person name="Szebenyi C."/>
            <person name="Tomsovsky M."/>
            <person name="Tulloss R.E."/>
            <person name="Uehling J."/>
            <person name="Grigoriev I.V."/>
            <person name="Vagvolgyi C."/>
            <person name="Papp T."/>
            <person name="Martin F.M."/>
            <person name="Miettinen O."/>
            <person name="Hibbett D.S."/>
            <person name="Nagy L.G."/>
        </authorList>
    </citation>
    <scope>NUCLEOTIDE SEQUENCE [LARGE SCALE GENOMIC DNA]</scope>
    <source>
        <strain evidence="2 3">HHB13444</strain>
    </source>
</reference>
<sequence length="458" mass="51892">MPPAHADDVFLNGVRVAYLAQADDIALISKSRTDGLQAKLDAFNTWCRRNGMAVNALKSFLMIFGPLPDVPPVVAIAGERIQLVSSTVYVGVTMTSTTPHIYADHRAYKANVARRIANVTLAMEGYIGSVPPRYGRLLYLARIDPHLTYGCEADVDVHPSSLHPLETVQLTYLRRVLMLSSRSPLVILYTMLNIWPLRYRRLQLAVRYLAYLAQSDAPAFPKAAMHTAVHLARAGHPSWWSDLKLAFNALPVPVHMDIDIPPSTHLAAHLQNALRESLRQYVLQGIAVPRLELYRSILVTPLGLAPSLAKLFASHVFLTLAKLQRKCLTRLLVCEHPFAAHRRRFLHDGTPPAWWICRFCRDVRCVEDEGHVLFECVNDDLIKARTRAFRDMLTIHPPLEYILPKRTDVWDLVRFFARHPRLLARFADFVHMTFKMCDEVPMIIITSQNDLAELGPRP</sequence>
<dbReference type="PROSITE" id="PS50878">
    <property type="entry name" value="RT_POL"/>
    <property type="match status" value="1"/>
</dbReference>
<accession>A0A5C3P025</accession>
<dbReference type="AlphaFoldDB" id="A0A5C3P025"/>
<dbReference type="STRING" id="1314778.A0A5C3P025"/>
<protein>
    <recommendedName>
        <fullName evidence="1">Reverse transcriptase domain-containing protein</fullName>
    </recommendedName>
</protein>
<dbReference type="InterPro" id="IPR000477">
    <property type="entry name" value="RT_dom"/>
</dbReference>
<dbReference type="Proteomes" id="UP000308197">
    <property type="component" value="Unassembled WGS sequence"/>
</dbReference>
<dbReference type="InParanoid" id="A0A5C3P025"/>
<evidence type="ECO:0000259" key="1">
    <source>
        <dbReference type="PROSITE" id="PS50878"/>
    </source>
</evidence>
<dbReference type="EMBL" id="ML212175">
    <property type="protein sequence ID" value="TFK79083.1"/>
    <property type="molecule type" value="Genomic_DNA"/>
</dbReference>
<name>A0A5C3P025_9APHY</name>
<evidence type="ECO:0000313" key="2">
    <source>
        <dbReference type="EMBL" id="TFK79083.1"/>
    </source>
</evidence>
<proteinExistence type="predicted"/>
<keyword evidence="3" id="KW-1185">Reference proteome</keyword>
<feature type="domain" description="Reverse transcriptase" evidence="1">
    <location>
        <begin position="1"/>
        <end position="94"/>
    </location>
</feature>
<evidence type="ECO:0000313" key="3">
    <source>
        <dbReference type="Proteomes" id="UP000308197"/>
    </source>
</evidence>